<dbReference type="AlphaFoldDB" id="A0A964V4A1"/>
<comment type="caution">
    <text evidence="1">The sequence shown here is derived from an EMBL/GenBank/DDBJ whole genome shotgun (WGS) entry which is preliminary data.</text>
</comment>
<name>A0A964V4A1_9PROT</name>
<evidence type="ECO:0000313" key="2">
    <source>
        <dbReference type="Proteomes" id="UP000713222"/>
    </source>
</evidence>
<dbReference type="EMBL" id="RGET01000001">
    <property type="protein sequence ID" value="NBN87489.1"/>
    <property type="molecule type" value="Genomic_DNA"/>
</dbReference>
<protein>
    <submittedName>
        <fullName evidence="1">Uncharacterized protein</fullName>
    </submittedName>
</protein>
<gene>
    <name evidence="1" type="ORF">EBV32_00105</name>
</gene>
<dbReference type="Proteomes" id="UP000713222">
    <property type="component" value="Unassembled WGS sequence"/>
</dbReference>
<reference evidence="1" key="1">
    <citation type="submission" date="2018-10" db="EMBL/GenBank/DDBJ databases">
        <title>Iterative Subtractive Binning of Freshwater Chronoseries Metagenomes Recovers Nearly Complete Genomes from over Four Hundred Novel Species.</title>
        <authorList>
            <person name="Rodriguez-R L.M."/>
            <person name="Tsementzi D."/>
            <person name="Luo C."/>
            <person name="Konstantinidis K.T."/>
        </authorList>
    </citation>
    <scope>NUCLEOTIDE SEQUENCE</scope>
    <source>
        <strain evidence="1">WB7_6_001</strain>
    </source>
</reference>
<organism evidence="1 2">
    <name type="scientific">Candidatus Fonsibacter lacus</name>
    <dbReference type="NCBI Taxonomy" id="2576439"/>
    <lineage>
        <taxon>Bacteria</taxon>
        <taxon>Pseudomonadati</taxon>
        <taxon>Pseudomonadota</taxon>
        <taxon>Alphaproteobacteria</taxon>
        <taxon>Candidatus Pelagibacterales</taxon>
        <taxon>Candidatus Pelagibacterales incertae sedis</taxon>
        <taxon>Candidatus Fonsibacter</taxon>
    </lineage>
</organism>
<proteinExistence type="predicted"/>
<accession>A0A964V4A1</accession>
<sequence length="154" mass="16500">MANRGQSLFLRVFDATNTYQRWQSYYVNQTVTWQAAQWSYHPFTVGAFTGSTGAPGAELSIEIPATKAAVDLFTYALSLNWLCEVKLYEFNAQLSQAGPPSGQTLIASVVGEVTGISGSFTSITVTLGSGLAPIGSQVPPRQYTTALIGTPLKI</sequence>
<evidence type="ECO:0000313" key="1">
    <source>
        <dbReference type="EMBL" id="NBN87489.1"/>
    </source>
</evidence>